<dbReference type="Gene3D" id="1.10.443.10">
    <property type="entry name" value="Intergrase catalytic core"/>
    <property type="match status" value="1"/>
</dbReference>
<comment type="similarity">
    <text evidence="1">Belongs to the 'phage' integrase family.</text>
</comment>
<dbReference type="CDD" id="cd01185">
    <property type="entry name" value="INTN1_C_like"/>
    <property type="match status" value="1"/>
</dbReference>
<dbReference type="PROSITE" id="PS51898">
    <property type="entry name" value="TYR_RECOMBINASE"/>
    <property type="match status" value="1"/>
</dbReference>
<reference evidence="6" key="1">
    <citation type="submission" date="2018-11" db="EMBL/GenBank/DDBJ databases">
        <title>Proposal to divide the Flavobacteriaceae and reorganize its genera based on Amino Acid Identity values calculated from whole genome sequences.</title>
        <authorList>
            <person name="Nicholson A.C."/>
            <person name="Gulvik C.A."/>
            <person name="Whitney A.M."/>
            <person name="Humrighouse B.W."/>
            <person name="Bell M."/>
            <person name="Holmes B."/>
            <person name="Steigerwalt A.G."/>
            <person name="Villarma A."/>
            <person name="Sheth M."/>
            <person name="Batra D."/>
            <person name="Pryor J."/>
            <person name="Bernardet J.-F."/>
            <person name="Hugo C."/>
            <person name="Kampfer P."/>
            <person name="Newman J.D."/>
            <person name="McQuiston J.R."/>
        </authorList>
    </citation>
    <scope>NUCLEOTIDE SEQUENCE [LARGE SCALE GENOMIC DNA]</scope>
    <source>
        <strain evidence="6">G0081</strain>
    </source>
</reference>
<organism evidence="5 6">
    <name type="scientific">Kaistella carnis</name>
    <dbReference type="NCBI Taxonomy" id="1241979"/>
    <lineage>
        <taxon>Bacteria</taxon>
        <taxon>Pseudomonadati</taxon>
        <taxon>Bacteroidota</taxon>
        <taxon>Flavobacteriia</taxon>
        <taxon>Flavobacteriales</taxon>
        <taxon>Weeksellaceae</taxon>
        <taxon>Chryseobacterium group</taxon>
        <taxon>Kaistella</taxon>
    </lineage>
</organism>
<keyword evidence="2" id="KW-0238">DNA-binding</keyword>
<evidence type="ECO:0000259" key="4">
    <source>
        <dbReference type="PROSITE" id="PS51898"/>
    </source>
</evidence>
<dbReference type="EMBL" id="CP034159">
    <property type="protein sequence ID" value="AZI33486.1"/>
    <property type="molecule type" value="Genomic_DNA"/>
</dbReference>
<dbReference type="InterPro" id="IPR011010">
    <property type="entry name" value="DNA_brk_join_enz"/>
</dbReference>
<dbReference type="Pfam" id="PF17293">
    <property type="entry name" value="Arm-DNA-bind_5"/>
    <property type="match status" value="1"/>
</dbReference>
<dbReference type="InterPro" id="IPR002104">
    <property type="entry name" value="Integrase_catalytic"/>
</dbReference>
<evidence type="ECO:0000313" key="6">
    <source>
        <dbReference type="Proteomes" id="UP000270185"/>
    </source>
</evidence>
<dbReference type="Proteomes" id="UP000270185">
    <property type="component" value="Chromosome"/>
</dbReference>
<dbReference type="RefSeq" id="WP_125024995.1">
    <property type="nucleotide sequence ID" value="NZ_CP034159.1"/>
</dbReference>
<keyword evidence="3" id="KW-0233">DNA recombination</keyword>
<dbReference type="PANTHER" id="PTHR30349">
    <property type="entry name" value="PHAGE INTEGRASE-RELATED"/>
    <property type="match status" value="1"/>
</dbReference>
<dbReference type="GO" id="GO:0015074">
    <property type="term" value="P:DNA integration"/>
    <property type="evidence" value="ECO:0007669"/>
    <property type="project" value="InterPro"/>
</dbReference>
<dbReference type="Pfam" id="PF00589">
    <property type="entry name" value="Phage_integrase"/>
    <property type="match status" value="1"/>
</dbReference>
<dbReference type="InterPro" id="IPR050090">
    <property type="entry name" value="Tyrosine_recombinase_XerCD"/>
</dbReference>
<dbReference type="Pfam" id="PF13102">
    <property type="entry name" value="Phage_int_SAM_5"/>
    <property type="match status" value="1"/>
</dbReference>
<feature type="domain" description="Tyr recombinase" evidence="4">
    <location>
        <begin position="217"/>
        <end position="405"/>
    </location>
</feature>
<dbReference type="OrthoDB" id="1493636at2"/>
<dbReference type="InterPro" id="IPR035386">
    <property type="entry name" value="Arm-DNA-bind_5"/>
</dbReference>
<accession>A0A3G8XYY9</accession>
<dbReference type="InterPro" id="IPR010998">
    <property type="entry name" value="Integrase_recombinase_N"/>
</dbReference>
<dbReference type="GO" id="GO:0006310">
    <property type="term" value="P:DNA recombination"/>
    <property type="evidence" value="ECO:0007669"/>
    <property type="project" value="UniProtKB-KW"/>
</dbReference>
<evidence type="ECO:0000256" key="2">
    <source>
        <dbReference type="ARBA" id="ARBA00023125"/>
    </source>
</evidence>
<dbReference type="InterPro" id="IPR013762">
    <property type="entry name" value="Integrase-like_cat_sf"/>
</dbReference>
<gene>
    <name evidence="5" type="ORF">EIB73_09960</name>
</gene>
<evidence type="ECO:0000256" key="1">
    <source>
        <dbReference type="ARBA" id="ARBA00008857"/>
    </source>
</evidence>
<protein>
    <submittedName>
        <fullName evidence="5">Site-specific integrase</fullName>
    </submittedName>
</protein>
<dbReference type="PANTHER" id="PTHR30349:SF64">
    <property type="entry name" value="PROPHAGE INTEGRASE INTD-RELATED"/>
    <property type="match status" value="1"/>
</dbReference>
<sequence length="409" mass="48336">MIKYNFQLRKDKVTQDGLMPIRLLFRIDSAIIKRNTGLNCKLEDWQNNRVKANSKKDEYYGYDEINEKLQKIESKIQDISLFFRANKIELTKDSFIEKYDFKGEIVITPELDFFKCFDEYIDKGKSIKTYNTIKGQTTVRNYLEKFADEKGFTTSFNIIDEDFFDLLRDYSYQTKEIKQNYFCKIIKVLKSFLNWATEKGYNTKRDFEKFKAADHDIDIIYLTYEELMKLYNKDLKSDKLSHVRDFYCMGCFTGLRFSDLSKLHLANISDDHIVISIQKTKTQNHAIKLNKYAKEILKKYKGTIYEPLPVISSQKFNDYIKDCCELAEINQSFTIHWFVGNQKKSLTQPKHRFITSHTARKTFITNSLLLGMEPKAIKKIANIKKDAVLDKYMKVTEAFTDEQMDKAWG</sequence>
<keyword evidence="6" id="KW-1185">Reference proteome</keyword>
<evidence type="ECO:0000313" key="5">
    <source>
        <dbReference type="EMBL" id="AZI33486.1"/>
    </source>
</evidence>
<dbReference type="InterPro" id="IPR025269">
    <property type="entry name" value="SAM-like_dom"/>
</dbReference>
<evidence type="ECO:0000256" key="3">
    <source>
        <dbReference type="ARBA" id="ARBA00023172"/>
    </source>
</evidence>
<dbReference type="Gene3D" id="1.10.150.130">
    <property type="match status" value="1"/>
</dbReference>
<name>A0A3G8XYY9_9FLAO</name>
<dbReference type="AlphaFoldDB" id="A0A3G8XYY9"/>
<dbReference type="KEGG" id="ccas:EIB73_09960"/>
<dbReference type="SUPFAM" id="SSF56349">
    <property type="entry name" value="DNA breaking-rejoining enzymes"/>
    <property type="match status" value="1"/>
</dbReference>
<proteinExistence type="inferred from homology"/>
<dbReference type="GO" id="GO:0003677">
    <property type="term" value="F:DNA binding"/>
    <property type="evidence" value="ECO:0007669"/>
    <property type="project" value="UniProtKB-KW"/>
</dbReference>